<dbReference type="EMBL" id="MPUH01001014">
    <property type="protein sequence ID" value="OMJ71197.1"/>
    <property type="molecule type" value="Genomic_DNA"/>
</dbReference>
<reference evidence="2 3" key="1">
    <citation type="submission" date="2016-11" db="EMBL/GenBank/DDBJ databases">
        <title>The macronuclear genome of Stentor coeruleus: a giant cell with tiny introns.</title>
        <authorList>
            <person name="Slabodnick M."/>
            <person name="Ruby J.G."/>
            <person name="Reiff S.B."/>
            <person name="Swart E.C."/>
            <person name="Gosai S."/>
            <person name="Prabakaran S."/>
            <person name="Witkowska E."/>
            <person name="Larue G.E."/>
            <person name="Fisher S."/>
            <person name="Freeman R.M."/>
            <person name="Gunawardena J."/>
            <person name="Chu W."/>
            <person name="Stover N.A."/>
            <person name="Gregory B.D."/>
            <person name="Nowacki M."/>
            <person name="Derisi J."/>
            <person name="Roy S.W."/>
            <person name="Marshall W.F."/>
            <person name="Sood P."/>
        </authorList>
    </citation>
    <scope>NUCLEOTIDE SEQUENCE [LARGE SCALE GENOMIC DNA]</scope>
    <source>
        <strain evidence="2">WM001</strain>
    </source>
</reference>
<evidence type="ECO:0000313" key="2">
    <source>
        <dbReference type="EMBL" id="OMJ71197.1"/>
    </source>
</evidence>
<sequence>MQIPLLSSELKVDSQEHINKNRNSRKSLIVQSSFDDKTAKQLSSLHERRLSVGNKEPSFKRLEIPSQPKKTESDSGRSTPNNQLSIREATPGKINYQLLQPMSIKTEKKKKKLGKTGKNNDPKRPNSVFKDSSKASMRENSKASIRENSDKNLKNNEENSKVKGKNIEKARKVEDGRKNTEIGKLVPEKDVQVKKNMNELTEVIEPEKRKRNSESNKDKEETKDKGLGKLIEKELKEIKKVANHEKVPEKNDKVPEKNDKIPEKHDKIPEKHDKIPEKHDKVPEKVEKHDKIPEKSEILKEEAKKIIEKNETKEILQEKQAWKEEERAKAPENPQIPVSREQNPEKPIKKVENPPEITLKVAHPILQIPKNPSEQEIQSKPSQVSPSSSPPKIESPDIPTVYISKPPEITPSIKSVIPDKPIIEISALPKLNPPLFQQRSFSPLPFEDVLKPSYSTQAIQIDMPEFNPLSLFQAPKLEKFVFPPNPSMKNSKSSFLQPELSQKEISQSARNSPCPPVSKNSLLSPTKVLDAMPKDPYSNTFLSLSFSYSERRIKSQADMYESEINEIEQNLISSFTEAQKRSYTLLKSVQKEYKISNSLNLSKDVQCTLILPEECHDKLEKIRRKEKYRDLLAKLFDHPAEITFLTPQVRRDLAMSLKGHKKSRCSDQCEHLKKALIIKHMAKGQPYPVKIIKM</sequence>
<feature type="compositionally biased region" description="Basic and acidic residues" evidence="1">
    <location>
        <begin position="131"/>
        <end position="197"/>
    </location>
</feature>
<evidence type="ECO:0000313" key="3">
    <source>
        <dbReference type="Proteomes" id="UP000187209"/>
    </source>
</evidence>
<feature type="compositionally biased region" description="Polar residues" evidence="1">
    <location>
        <begin position="76"/>
        <end position="85"/>
    </location>
</feature>
<feature type="region of interest" description="Disordered" evidence="1">
    <location>
        <begin position="1"/>
        <end position="24"/>
    </location>
</feature>
<feature type="compositionally biased region" description="Basic and acidic residues" evidence="1">
    <location>
        <begin position="342"/>
        <end position="353"/>
    </location>
</feature>
<feature type="compositionally biased region" description="Polar residues" evidence="1">
    <location>
        <begin position="495"/>
        <end position="511"/>
    </location>
</feature>
<feature type="region of interest" description="Disordered" evidence="1">
    <location>
        <begin position="241"/>
        <end position="296"/>
    </location>
</feature>
<accession>A0A1R2B376</accession>
<dbReference type="AlphaFoldDB" id="A0A1R2B376"/>
<gene>
    <name evidence="2" type="ORF">SteCoe_30663</name>
</gene>
<dbReference type="Proteomes" id="UP000187209">
    <property type="component" value="Unassembled WGS sequence"/>
</dbReference>
<name>A0A1R2B376_9CILI</name>
<organism evidence="2 3">
    <name type="scientific">Stentor coeruleus</name>
    <dbReference type="NCBI Taxonomy" id="5963"/>
    <lineage>
        <taxon>Eukaryota</taxon>
        <taxon>Sar</taxon>
        <taxon>Alveolata</taxon>
        <taxon>Ciliophora</taxon>
        <taxon>Postciliodesmatophora</taxon>
        <taxon>Heterotrichea</taxon>
        <taxon>Heterotrichida</taxon>
        <taxon>Stentoridae</taxon>
        <taxon>Stentor</taxon>
    </lineage>
</organism>
<feature type="compositionally biased region" description="Basic and acidic residues" evidence="1">
    <location>
        <begin position="57"/>
        <end position="75"/>
    </location>
</feature>
<feature type="region of interest" description="Disordered" evidence="1">
    <location>
        <begin position="40"/>
        <end position="228"/>
    </location>
</feature>
<feature type="compositionally biased region" description="Basic and acidic residues" evidence="1">
    <location>
        <begin position="40"/>
        <end position="50"/>
    </location>
</feature>
<protein>
    <submittedName>
        <fullName evidence="2">Uncharacterized protein</fullName>
    </submittedName>
</protein>
<feature type="compositionally biased region" description="Low complexity" evidence="1">
    <location>
        <begin position="378"/>
        <end position="399"/>
    </location>
</feature>
<feature type="compositionally biased region" description="Basic and acidic residues" evidence="1">
    <location>
        <begin position="205"/>
        <end position="228"/>
    </location>
</feature>
<evidence type="ECO:0000256" key="1">
    <source>
        <dbReference type="SAM" id="MobiDB-lite"/>
    </source>
</evidence>
<comment type="caution">
    <text evidence="2">The sequence shown here is derived from an EMBL/GenBank/DDBJ whole genome shotgun (WGS) entry which is preliminary data.</text>
</comment>
<feature type="region of interest" description="Disordered" evidence="1">
    <location>
        <begin position="488"/>
        <end position="520"/>
    </location>
</feature>
<feature type="compositionally biased region" description="Basic and acidic residues" evidence="1">
    <location>
        <begin position="312"/>
        <end position="330"/>
    </location>
</feature>
<feature type="region of interest" description="Disordered" evidence="1">
    <location>
        <begin position="312"/>
        <end position="400"/>
    </location>
</feature>
<proteinExistence type="predicted"/>
<feature type="compositionally biased region" description="Basic and acidic residues" evidence="1">
    <location>
        <begin position="10"/>
        <end position="19"/>
    </location>
</feature>
<keyword evidence="3" id="KW-1185">Reference proteome</keyword>